<organism evidence="4 5">
    <name type="scientific">Phanerochaete sordida</name>
    <dbReference type="NCBI Taxonomy" id="48140"/>
    <lineage>
        <taxon>Eukaryota</taxon>
        <taxon>Fungi</taxon>
        <taxon>Dikarya</taxon>
        <taxon>Basidiomycota</taxon>
        <taxon>Agaricomycotina</taxon>
        <taxon>Agaricomycetes</taxon>
        <taxon>Polyporales</taxon>
        <taxon>Phanerochaetaceae</taxon>
        <taxon>Phanerochaete</taxon>
    </lineage>
</organism>
<reference evidence="4 5" key="1">
    <citation type="submission" date="2021-08" db="EMBL/GenBank/DDBJ databases">
        <title>Draft Genome Sequence of Phanerochaete sordida strain YK-624.</title>
        <authorList>
            <person name="Mori T."/>
            <person name="Dohra H."/>
            <person name="Suzuki T."/>
            <person name="Kawagishi H."/>
            <person name="Hirai H."/>
        </authorList>
    </citation>
    <scope>NUCLEOTIDE SEQUENCE [LARGE SCALE GENOMIC DNA]</scope>
    <source>
        <strain evidence="4 5">YK-624</strain>
    </source>
</reference>
<feature type="chain" id="PRO_5040472207" evidence="3">
    <location>
        <begin position="20"/>
        <end position="392"/>
    </location>
</feature>
<feature type="compositionally biased region" description="Polar residues" evidence="1">
    <location>
        <begin position="240"/>
        <end position="249"/>
    </location>
</feature>
<feature type="transmembrane region" description="Helical" evidence="2">
    <location>
        <begin position="286"/>
        <end position="308"/>
    </location>
</feature>
<dbReference type="AlphaFoldDB" id="A0A9P3GA58"/>
<feature type="compositionally biased region" description="Polar residues" evidence="1">
    <location>
        <begin position="264"/>
        <end position="283"/>
    </location>
</feature>
<evidence type="ECO:0000313" key="4">
    <source>
        <dbReference type="EMBL" id="GJE90800.1"/>
    </source>
</evidence>
<proteinExistence type="predicted"/>
<gene>
    <name evidence="4" type="ORF">PsYK624_069440</name>
</gene>
<feature type="signal peptide" evidence="3">
    <location>
        <begin position="1"/>
        <end position="19"/>
    </location>
</feature>
<evidence type="ECO:0000313" key="5">
    <source>
        <dbReference type="Proteomes" id="UP000703269"/>
    </source>
</evidence>
<keyword evidence="2" id="KW-0472">Membrane</keyword>
<accession>A0A9P3GA58</accession>
<keyword evidence="3" id="KW-0732">Signal</keyword>
<feature type="compositionally biased region" description="Low complexity" evidence="1">
    <location>
        <begin position="173"/>
        <end position="189"/>
    </location>
</feature>
<keyword evidence="2" id="KW-1133">Transmembrane helix</keyword>
<protein>
    <submittedName>
        <fullName evidence="4">Uncharacterized protein</fullName>
    </submittedName>
</protein>
<evidence type="ECO:0000256" key="1">
    <source>
        <dbReference type="SAM" id="MobiDB-lite"/>
    </source>
</evidence>
<keyword evidence="5" id="KW-1185">Reference proteome</keyword>
<feature type="compositionally biased region" description="Low complexity" evidence="1">
    <location>
        <begin position="220"/>
        <end position="239"/>
    </location>
</feature>
<evidence type="ECO:0000256" key="2">
    <source>
        <dbReference type="SAM" id="Phobius"/>
    </source>
</evidence>
<feature type="region of interest" description="Disordered" evidence="1">
    <location>
        <begin position="161"/>
        <end position="283"/>
    </location>
</feature>
<feature type="compositionally biased region" description="Low complexity" evidence="1">
    <location>
        <begin position="250"/>
        <end position="263"/>
    </location>
</feature>
<dbReference type="OrthoDB" id="2576311at2759"/>
<sequence length="392" mass="39878">MRGALIGGIYLLLVSRSAAQSTSPGVTCPSSFAWASNNLNQNICTIASYLQAACEADPASFVLGAPASGHYGPPTTKNKCTCSMVYYNAINACALCQGGKTLQWTVSVAPCNPSDITVAGYPEAIPPGTAVPAWAFLDITSGNVFDPDAAKIYTAVNDTMVGEAPPPAPPSSSPTTAPPATHSDVQTPQPSTPSSPQPATSVLAQQSSPIASSVLPSEISSSTQPRSSASPSSTGPATRLSGSISSVPTAASSGFSNSPSPSAQASDVTLPSGAESNTKHTSNTGAIVGGVVGGLAVVAALALVVILLRRRRASVDQVMAADPFEAHRFSRAPSPASRIVRRAEKLYKPDEQPEHTFADAPHPTSSVFAQASVARLLPAEGPPPEYASVAGQ</sequence>
<keyword evidence="2" id="KW-0812">Transmembrane</keyword>
<dbReference type="Proteomes" id="UP000703269">
    <property type="component" value="Unassembled WGS sequence"/>
</dbReference>
<dbReference type="EMBL" id="BPQB01000018">
    <property type="protein sequence ID" value="GJE90800.1"/>
    <property type="molecule type" value="Genomic_DNA"/>
</dbReference>
<name>A0A9P3GA58_9APHY</name>
<evidence type="ECO:0000256" key="3">
    <source>
        <dbReference type="SAM" id="SignalP"/>
    </source>
</evidence>
<feature type="compositionally biased region" description="Polar residues" evidence="1">
    <location>
        <begin position="202"/>
        <end position="219"/>
    </location>
</feature>
<comment type="caution">
    <text evidence="4">The sequence shown here is derived from an EMBL/GenBank/DDBJ whole genome shotgun (WGS) entry which is preliminary data.</text>
</comment>